<feature type="transmembrane region" description="Helical" evidence="2">
    <location>
        <begin position="200"/>
        <end position="222"/>
    </location>
</feature>
<proteinExistence type="predicted"/>
<sequence length="383" mass="38710">MAFGTPCPAQLSSGAEFSGSTTNEFDGEGTTVCEYGPGQEIQCNYDTGSGAAESENPSDCPSSIDPQSGSHEHGNDPTTSTTTHTTTSTSTSTSTPPQTSQESDGTTTSSDSGETTRTSVATGNTAFTSTAIPTSPTLSSPISSGSGTLGSSAPAQDLHSTQSTGTGSSSATAQSSPSSSVAPPPGNLDPRSTHRVPASVIAGICVGVAVLLLLGAGCALMWCRRRRRRRDAAAAAAEGAEFFEEPEGLPADEPTAQMGELPAAAAFSASTRALLTPSPGSSSRPQKSERDGASGPGHTRESSFAFNHLADDSVVLISSPGSNALTRVLHSKLVTTNAQLNDLLSADASLSARDAAAGWSGPASLAGRRVLIVEEEAPPSYTR</sequence>
<evidence type="ECO:0000313" key="3">
    <source>
        <dbReference type="EMBL" id="KAF7304360.1"/>
    </source>
</evidence>
<evidence type="ECO:0000256" key="1">
    <source>
        <dbReference type="SAM" id="MobiDB-lite"/>
    </source>
</evidence>
<keyword evidence="2" id="KW-0812">Transmembrane</keyword>
<feature type="compositionally biased region" description="Polar residues" evidence="1">
    <location>
        <begin position="10"/>
        <end position="24"/>
    </location>
</feature>
<feature type="region of interest" description="Disordered" evidence="1">
    <location>
        <begin position="1"/>
        <end position="193"/>
    </location>
</feature>
<keyword evidence="2" id="KW-0472">Membrane</keyword>
<dbReference type="EMBL" id="JACAZE010000011">
    <property type="protein sequence ID" value="KAF7304360.1"/>
    <property type="molecule type" value="Genomic_DNA"/>
</dbReference>
<dbReference type="Proteomes" id="UP000613580">
    <property type="component" value="Unassembled WGS sequence"/>
</dbReference>
<feature type="compositionally biased region" description="Low complexity" evidence="1">
    <location>
        <begin position="77"/>
        <end position="119"/>
    </location>
</feature>
<gene>
    <name evidence="3" type="ORF">HMN09_00838000</name>
</gene>
<name>A0A8H6SUW0_MYCCL</name>
<evidence type="ECO:0000256" key="2">
    <source>
        <dbReference type="SAM" id="Phobius"/>
    </source>
</evidence>
<reference evidence="3" key="1">
    <citation type="submission" date="2020-05" db="EMBL/GenBank/DDBJ databases">
        <title>Mycena genomes resolve the evolution of fungal bioluminescence.</title>
        <authorList>
            <person name="Tsai I.J."/>
        </authorList>
    </citation>
    <scope>NUCLEOTIDE SEQUENCE</scope>
    <source>
        <strain evidence="3">110903Hualien_Pintung</strain>
    </source>
</reference>
<organism evidence="3 4">
    <name type="scientific">Mycena chlorophos</name>
    <name type="common">Agaric fungus</name>
    <name type="synonym">Agaricus chlorophos</name>
    <dbReference type="NCBI Taxonomy" id="658473"/>
    <lineage>
        <taxon>Eukaryota</taxon>
        <taxon>Fungi</taxon>
        <taxon>Dikarya</taxon>
        <taxon>Basidiomycota</taxon>
        <taxon>Agaricomycotina</taxon>
        <taxon>Agaricomycetes</taxon>
        <taxon>Agaricomycetidae</taxon>
        <taxon>Agaricales</taxon>
        <taxon>Marasmiineae</taxon>
        <taxon>Mycenaceae</taxon>
        <taxon>Mycena</taxon>
    </lineage>
</organism>
<feature type="compositionally biased region" description="Polar residues" evidence="1">
    <location>
        <begin position="55"/>
        <end position="69"/>
    </location>
</feature>
<accession>A0A8H6SUW0</accession>
<comment type="caution">
    <text evidence="3">The sequence shown here is derived from an EMBL/GenBank/DDBJ whole genome shotgun (WGS) entry which is preliminary data.</text>
</comment>
<keyword evidence="2" id="KW-1133">Transmembrane helix</keyword>
<protein>
    <submittedName>
        <fullName evidence="3">Uncharacterized protein</fullName>
    </submittedName>
</protein>
<evidence type="ECO:0000313" key="4">
    <source>
        <dbReference type="Proteomes" id="UP000613580"/>
    </source>
</evidence>
<feature type="compositionally biased region" description="Low complexity" evidence="1">
    <location>
        <begin position="128"/>
        <end position="181"/>
    </location>
</feature>
<dbReference type="AlphaFoldDB" id="A0A8H6SUW0"/>
<feature type="region of interest" description="Disordered" evidence="1">
    <location>
        <begin position="274"/>
        <end position="302"/>
    </location>
</feature>
<keyword evidence="4" id="KW-1185">Reference proteome</keyword>